<evidence type="ECO:0000313" key="1">
    <source>
        <dbReference type="EMBL" id="RII83861.1"/>
    </source>
</evidence>
<dbReference type="CDD" id="cd22316">
    <property type="entry name" value="BspD6I-like"/>
    <property type="match status" value="1"/>
</dbReference>
<keyword evidence="2" id="KW-1185">Reference proteome</keyword>
<organism evidence="1 2">
    <name type="scientific">Neopusillimonas maritima</name>
    <dbReference type="NCBI Taxonomy" id="2026239"/>
    <lineage>
        <taxon>Bacteria</taxon>
        <taxon>Pseudomonadati</taxon>
        <taxon>Pseudomonadota</taxon>
        <taxon>Betaproteobacteria</taxon>
        <taxon>Burkholderiales</taxon>
        <taxon>Alcaligenaceae</taxon>
        <taxon>Neopusillimonas</taxon>
    </lineage>
</organism>
<dbReference type="GO" id="GO:0004519">
    <property type="term" value="F:endonuclease activity"/>
    <property type="evidence" value="ECO:0007669"/>
    <property type="project" value="UniProtKB-KW"/>
</dbReference>
<dbReference type="Gene3D" id="3.40.91.50">
    <property type="match status" value="1"/>
</dbReference>
<reference evidence="1 2" key="1">
    <citation type="submission" date="2017-08" db="EMBL/GenBank/DDBJ databases">
        <title>Pusillimonas indicus sp. nov., a member of the family Alcaligenaceae isolated from surface seawater.</title>
        <authorList>
            <person name="Li J."/>
        </authorList>
    </citation>
    <scope>NUCLEOTIDE SEQUENCE [LARGE SCALE GENOMIC DNA]</scope>
    <source>
        <strain evidence="1 2">17-4A</strain>
    </source>
</reference>
<dbReference type="Pfam" id="PF09491">
    <property type="entry name" value="RE_AlwI"/>
    <property type="match status" value="1"/>
</dbReference>
<comment type="caution">
    <text evidence="1">The sequence shown here is derived from an EMBL/GenBank/DDBJ whole genome shotgun (WGS) entry which is preliminary data.</text>
</comment>
<evidence type="ECO:0000313" key="2">
    <source>
        <dbReference type="Proteomes" id="UP000266483"/>
    </source>
</evidence>
<keyword evidence="1" id="KW-0378">Hydrolase</keyword>
<dbReference type="Proteomes" id="UP000266483">
    <property type="component" value="Unassembled WGS sequence"/>
</dbReference>
<dbReference type="InterPro" id="IPR018573">
    <property type="entry name" value="Restrct_endonuc_II_AlwI"/>
</dbReference>
<name>A0ABX9MZE8_9BURK</name>
<proteinExistence type="predicted"/>
<keyword evidence="1" id="KW-0255">Endonuclease</keyword>
<sequence length="577" mass="64918">MKPWHLGNTTVRSPFRLRDGLVALSTSSLQGNLRGTAQDIAFRNLLGQHGIVALGRDDTNSVGRKWRSALTKLGFLFPRVPDIDDLVQNDVGPVDSITPNGWRLIRAESVPAMQECFLRALLAHYLPSVLEGEFECSVFSPLKHVLSVMLELERKTGESRLNFIEMATVVQVTSSDNELALIADKVLDFRERRAASTLNKNKFDREELEATAKNILKPGGGSYKTQTFNDYADANFRYLKATGLVQSKGRGLSLVPEKHLFIERLVAETDIPESNQAYFNTLCNGAALPTDNQDSALAVLTDLLAQLSQRGIPFDVSDRSTETPADIEIIRYEIEALLAEENEEVYAARQAEVWEEIVAYMQLIIARRNRRTLSNGEEIEVPKSEAPAYFEWVLWRAFLAINSLVNKPYEARRFKIDQDFLPVGTAPGNGPDLIFEFDNFVLVVEVTLTANSRQEAAEGESVRRHVADLVTTYQETSGKPVYGLFIANRIDSNTAETFRIGVWYTNTDEKMRLDIIPVTLMQFKDVFEAQFVSGQVDVALIRELLEQCGSLRIKHEAPAWKHEIADVVQRTINRLLH</sequence>
<gene>
    <name evidence="1" type="ORF">CJO09_01050</name>
</gene>
<keyword evidence="1" id="KW-0540">Nuclease</keyword>
<accession>A0ABX9MZE8</accession>
<dbReference type="EMBL" id="NQOU01000001">
    <property type="protein sequence ID" value="RII83861.1"/>
    <property type="molecule type" value="Genomic_DNA"/>
</dbReference>
<protein>
    <submittedName>
        <fullName evidence="1">Restriction endonuclease</fullName>
    </submittedName>
</protein>